<evidence type="ECO:0000313" key="1">
    <source>
        <dbReference type="EMBL" id="MBC5722894.1"/>
    </source>
</evidence>
<dbReference type="Proteomes" id="UP000628736">
    <property type="component" value="Unassembled WGS sequence"/>
</dbReference>
<sequence length="127" mass="13839">MDSSILARQDRVHLDNGMDLRLLSALEVLQARREAGELACEDRERALCSNACLLARALERTENHTPVFPDGQSVLAGLTVEEIGALAARWAQLRRRSDPGLDVSQTELEELKKNFAGPPLNGSDGGC</sequence>
<comment type="caution">
    <text evidence="1">The sequence shown here is derived from an EMBL/GenBank/DDBJ whole genome shotgun (WGS) entry which is preliminary data.</text>
</comment>
<reference evidence="1" key="1">
    <citation type="submission" date="2020-08" db="EMBL/GenBank/DDBJ databases">
        <title>Genome public.</title>
        <authorList>
            <person name="Liu C."/>
            <person name="Sun Q."/>
        </authorList>
    </citation>
    <scope>NUCLEOTIDE SEQUENCE</scope>
    <source>
        <strain evidence="1">NSJ-23</strain>
    </source>
</reference>
<dbReference type="EMBL" id="JACOPO010000005">
    <property type="protein sequence ID" value="MBC5722894.1"/>
    <property type="molecule type" value="Genomic_DNA"/>
</dbReference>
<keyword evidence="2" id="KW-1185">Reference proteome</keyword>
<name>A0A8J6J205_9FIRM</name>
<organism evidence="1 2">
    <name type="scientific">Flintibacter hominis</name>
    <dbReference type="NCBI Taxonomy" id="2763048"/>
    <lineage>
        <taxon>Bacteria</taxon>
        <taxon>Bacillati</taxon>
        <taxon>Bacillota</taxon>
        <taxon>Clostridia</taxon>
        <taxon>Eubacteriales</taxon>
        <taxon>Flintibacter</taxon>
    </lineage>
</organism>
<evidence type="ECO:0000313" key="2">
    <source>
        <dbReference type="Proteomes" id="UP000628736"/>
    </source>
</evidence>
<dbReference type="AlphaFoldDB" id="A0A8J6J205"/>
<accession>A0A8J6J205</accession>
<gene>
    <name evidence="1" type="ORF">H8S11_08730</name>
</gene>
<protein>
    <submittedName>
        <fullName evidence="1">Uncharacterized protein</fullName>
    </submittedName>
</protein>
<proteinExistence type="predicted"/>